<feature type="region of interest" description="Disordered" evidence="7">
    <location>
        <begin position="537"/>
        <end position="566"/>
    </location>
</feature>
<comment type="subcellular location">
    <subcellularLocation>
        <location evidence="1 6">Nucleus</location>
    </subcellularLocation>
</comment>
<feature type="compositionally biased region" description="Low complexity" evidence="7">
    <location>
        <begin position="508"/>
        <end position="520"/>
    </location>
</feature>
<dbReference type="InterPro" id="IPR009057">
    <property type="entry name" value="Homeodomain-like_sf"/>
</dbReference>
<keyword evidence="4 6" id="KW-0371">Homeobox</keyword>
<dbReference type="Gene3D" id="2.30.29.30">
    <property type="entry name" value="Pleckstrin-homology domain (PH domain)/Phosphotyrosine-binding domain (PTB)"/>
    <property type="match status" value="1"/>
</dbReference>
<dbReference type="CDD" id="cd00086">
    <property type="entry name" value="homeodomain"/>
    <property type="match status" value="1"/>
</dbReference>
<evidence type="ECO:0000256" key="7">
    <source>
        <dbReference type="SAM" id="MobiDB-lite"/>
    </source>
</evidence>
<dbReference type="KEGG" id="dpte:113789457"/>
<dbReference type="Pfam" id="PF05920">
    <property type="entry name" value="Homeobox_KN"/>
    <property type="match status" value="1"/>
</dbReference>
<dbReference type="GO" id="GO:0000987">
    <property type="term" value="F:cis-regulatory region sequence-specific DNA binding"/>
    <property type="evidence" value="ECO:0007669"/>
    <property type="project" value="UniProtKB-ARBA"/>
</dbReference>
<dbReference type="InterPro" id="IPR050224">
    <property type="entry name" value="TALE_homeobox"/>
</dbReference>
<reference evidence="10" key="1">
    <citation type="submission" date="2025-08" db="UniProtKB">
        <authorList>
            <consortium name="RefSeq"/>
        </authorList>
    </citation>
    <scope>IDENTIFICATION</scope>
    <source>
        <strain evidence="10">Airmid</strain>
    </source>
</reference>
<dbReference type="InterPro" id="IPR011993">
    <property type="entry name" value="PH-like_dom_sf"/>
</dbReference>
<dbReference type="GO" id="GO:0001654">
    <property type="term" value="P:eye development"/>
    <property type="evidence" value="ECO:0007669"/>
    <property type="project" value="UniProtKB-ARBA"/>
</dbReference>
<sequence>MNMNDTEQFEKDKKAVYSHPLFPLLALLFEKCELATQSITLFETDSNLATFNREIEDFIDHHHRTLGTNSSFFTNNPEVDSLMLKAIQVFRIHLLELEKVSQLCQDFCQRYISCLRSKMRSDNLIRSGGGHQLSMNNGKKRNPLSSPSSSSSSPHSFLDDEFDMDIEPMDNDDDDDDRENLAMEDELSCASSSFFPSTTIPNETLFCSNPSPSSSISSSSSSNSYLSQHHSLQILTSSSSSSSPSSSLHQPSPSLSLSISSQKSNPSSSLNSILFNGGQKSIPITPNNAPIMFSGLSNPLVFNFDSIMSTSPSTFLKSMSKCIQQQQQQPHSPQEKPISISNNCDSNSNSNDDDDGDDDMVHDLSLKSKLINTESIDINDDNNLNKKEEELPSNPSMLDDNQLKSKKVKKEKQTKSKKFSNDKQSGTTNMNNNNNCKRGVLPKHATSIMRLWLFQHIVHPYPTEDEKRTIASETNLTLLQVNNWFINARRRILQPMLDSANNGRTKSISDSSSSNEQSINNRFWPQSLANMEYQLTKDNYNDDDDDDAKDVDNGNDNDDEQKKLTATPEVLKNRILIKAKRRNLQDSTSSSNVFSGFKGFSSFSSGNDGVGNDSKSSSNFAFNFGTTTSTITTAASSTATATTSTSSDSNNSSFTFGSKLSTGIVNPKQNGNIPDSNKIDIPSSSSSIESSTTKMINENKTNDDKESAVFLANLNKLNKSFVEHICQYTSNPKSIYDLTLVCEEYIAKCKKLHEITPTDSLKFIKNNVVNDDDVVEKSSDDNQKKMDSQSTIKSSFTMPSSTSLTKKSMENSKLFSFGVKNDAVDSSSSTSTNIDANNKKPLSSADDGNINKGFSFKLDSKITFGGNIFGGNNNNKDNDQQQEPKKSLFPTTTFPTTNPISLFGSSSGGSNIMKKIEDSNTETATATGDGDNDDGGDGEHEQPPKVQSVEHNEDDAVYTKKCKLYYKKDENFVEKGLGFLYIKTPKLNQDDTKDSSGDGGKSQLLIRADTNMGTILLNIALIESLPITKADKGKGVLLTCIPNPPLDANKIKKNNNNDDNSDDNDKQTVTFLIRCKQSDCDELYDNLMKYKK</sequence>
<feature type="compositionally biased region" description="Polar residues" evidence="7">
    <location>
        <begin position="898"/>
        <end position="910"/>
    </location>
</feature>
<evidence type="ECO:0000256" key="4">
    <source>
        <dbReference type="ARBA" id="ARBA00023155"/>
    </source>
</evidence>
<dbReference type="FunFam" id="1.10.10.60:FF:000004">
    <property type="entry name" value="Meis2 homeobox isoform 2c"/>
    <property type="match status" value="1"/>
</dbReference>
<feature type="compositionally biased region" description="Basic and acidic residues" evidence="7">
    <location>
        <begin position="775"/>
        <end position="787"/>
    </location>
</feature>
<comment type="similarity">
    <text evidence="2">Belongs to the TALE/MEIS homeobox family.</text>
</comment>
<dbReference type="GO" id="GO:0048646">
    <property type="term" value="P:anatomical structure formation involved in morphogenesis"/>
    <property type="evidence" value="ECO:0007669"/>
    <property type="project" value="UniProtKB-ARBA"/>
</dbReference>
<dbReference type="Proteomes" id="UP000515146">
    <property type="component" value="Unplaced"/>
</dbReference>
<accession>A0A6P6XPL4</accession>
<dbReference type="InterPro" id="IPR001356">
    <property type="entry name" value="HD"/>
</dbReference>
<gene>
    <name evidence="10" type="primary">LOC113789457</name>
</gene>
<feature type="region of interest" description="Disordered" evidence="7">
    <location>
        <begin position="869"/>
        <end position="952"/>
    </location>
</feature>
<dbReference type="Pfam" id="PF08911">
    <property type="entry name" value="NUP50"/>
    <property type="match status" value="1"/>
</dbReference>
<organism evidence="9 10">
    <name type="scientific">Dermatophagoides pteronyssinus</name>
    <name type="common">European house dust mite</name>
    <dbReference type="NCBI Taxonomy" id="6956"/>
    <lineage>
        <taxon>Eukaryota</taxon>
        <taxon>Metazoa</taxon>
        <taxon>Ecdysozoa</taxon>
        <taxon>Arthropoda</taxon>
        <taxon>Chelicerata</taxon>
        <taxon>Arachnida</taxon>
        <taxon>Acari</taxon>
        <taxon>Acariformes</taxon>
        <taxon>Sarcoptiformes</taxon>
        <taxon>Astigmata</taxon>
        <taxon>Psoroptidia</taxon>
        <taxon>Analgoidea</taxon>
        <taxon>Pyroglyphidae</taxon>
        <taxon>Dermatophagoidinae</taxon>
        <taxon>Dermatophagoides</taxon>
    </lineage>
</organism>
<evidence type="ECO:0000256" key="1">
    <source>
        <dbReference type="ARBA" id="ARBA00004123"/>
    </source>
</evidence>
<evidence type="ECO:0000256" key="3">
    <source>
        <dbReference type="ARBA" id="ARBA00023125"/>
    </source>
</evidence>
<feature type="compositionally biased region" description="Polar residues" evidence="7">
    <location>
        <begin position="824"/>
        <end position="836"/>
    </location>
</feature>
<dbReference type="InParanoid" id="A0A6P6XPL4"/>
<dbReference type="Gene3D" id="1.10.10.60">
    <property type="entry name" value="Homeodomain-like"/>
    <property type="match status" value="1"/>
</dbReference>
<dbReference type="SUPFAM" id="SSF46689">
    <property type="entry name" value="Homeodomain-like"/>
    <property type="match status" value="1"/>
</dbReference>
<dbReference type="PANTHER" id="PTHR11850">
    <property type="entry name" value="HOMEOBOX PROTEIN TRANSCRIPTION FACTORS"/>
    <property type="match status" value="1"/>
</dbReference>
<feature type="compositionally biased region" description="Low complexity" evidence="7">
    <location>
        <begin position="145"/>
        <end position="156"/>
    </location>
</feature>
<dbReference type="AlphaFoldDB" id="A0A6P6XPL4"/>
<dbReference type="InterPro" id="IPR015007">
    <property type="entry name" value="NUP2/50/61"/>
</dbReference>
<feature type="region of interest" description="Disordered" evidence="7">
    <location>
        <begin position="775"/>
        <end position="804"/>
    </location>
</feature>
<dbReference type="SMART" id="SM00389">
    <property type="entry name" value="HOX"/>
    <property type="match status" value="1"/>
</dbReference>
<dbReference type="CDD" id="cd13170">
    <property type="entry name" value="RanBD_NUP50"/>
    <property type="match status" value="1"/>
</dbReference>
<evidence type="ECO:0000256" key="5">
    <source>
        <dbReference type="ARBA" id="ARBA00023242"/>
    </source>
</evidence>
<feature type="region of interest" description="Disordered" evidence="7">
    <location>
        <begin position="236"/>
        <end position="263"/>
    </location>
</feature>
<protein>
    <submittedName>
        <fullName evidence="10">GATA zinc finger domain-containing protein 14-like</fullName>
    </submittedName>
</protein>
<dbReference type="GO" id="GO:0005643">
    <property type="term" value="C:nuclear pore"/>
    <property type="evidence" value="ECO:0007669"/>
    <property type="project" value="InterPro"/>
</dbReference>
<feature type="compositionally biased region" description="Low complexity" evidence="7">
    <location>
        <begin position="339"/>
        <end position="350"/>
    </location>
</feature>
<dbReference type="Pfam" id="PF16493">
    <property type="entry name" value="Meis_PKNOX_N"/>
    <property type="match status" value="1"/>
</dbReference>
<feature type="region of interest" description="Disordered" evidence="7">
    <location>
        <begin position="498"/>
        <end position="520"/>
    </location>
</feature>
<dbReference type="RefSeq" id="XP_027194796.1">
    <property type="nucleotide sequence ID" value="XM_027338995.1"/>
</dbReference>
<dbReference type="PROSITE" id="PS50071">
    <property type="entry name" value="HOMEOBOX_2"/>
    <property type="match status" value="1"/>
</dbReference>
<evidence type="ECO:0000313" key="9">
    <source>
        <dbReference type="Proteomes" id="UP000515146"/>
    </source>
</evidence>
<evidence type="ECO:0000313" key="10">
    <source>
        <dbReference type="RefSeq" id="XP_027194796.1"/>
    </source>
</evidence>
<feature type="region of interest" description="Disordered" evidence="7">
    <location>
        <begin position="665"/>
        <end position="700"/>
    </location>
</feature>
<name>A0A6P6XPL4_DERPT</name>
<evidence type="ECO:0000256" key="6">
    <source>
        <dbReference type="PROSITE-ProRule" id="PRU00108"/>
    </source>
</evidence>
<dbReference type="SUPFAM" id="SSF50729">
    <property type="entry name" value="PH domain-like"/>
    <property type="match status" value="1"/>
</dbReference>
<feature type="domain" description="Homeobox" evidence="8">
    <location>
        <begin position="454"/>
        <end position="495"/>
    </location>
</feature>
<dbReference type="OrthoDB" id="10056939at2759"/>
<evidence type="ECO:0000256" key="2">
    <source>
        <dbReference type="ARBA" id="ARBA00009661"/>
    </source>
</evidence>
<feature type="compositionally biased region" description="Basic residues" evidence="7">
    <location>
        <begin position="404"/>
        <end position="418"/>
    </location>
</feature>
<feature type="compositionally biased region" description="Basic and acidic residues" evidence="7">
    <location>
        <begin position="937"/>
        <end position="951"/>
    </location>
</feature>
<feature type="compositionally biased region" description="Polar residues" evidence="7">
    <location>
        <begin position="788"/>
        <end position="804"/>
    </location>
</feature>
<evidence type="ECO:0000259" key="8">
    <source>
        <dbReference type="PROSITE" id="PS50071"/>
    </source>
</evidence>
<keyword evidence="9" id="KW-1185">Reference proteome</keyword>
<feature type="compositionally biased region" description="Acidic residues" evidence="7">
    <location>
        <begin position="159"/>
        <end position="178"/>
    </location>
</feature>
<dbReference type="InterPro" id="IPR032453">
    <property type="entry name" value="PKNOX/Meis_N"/>
</dbReference>
<feature type="compositionally biased region" description="Acidic residues" evidence="7">
    <location>
        <begin position="541"/>
        <end position="559"/>
    </location>
</feature>
<feature type="region of interest" description="Disordered" evidence="7">
    <location>
        <begin position="823"/>
        <end position="849"/>
    </location>
</feature>
<dbReference type="GO" id="GO:0048663">
    <property type="term" value="P:neuron fate commitment"/>
    <property type="evidence" value="ECO:0007669"/>
    <property type="project" value="UniProtKB-ARBA"/>
</dbReference>
<dbReference type="GO" id="GO:0006355">
    <property type="term" value="P:regulation of DNA-templated transcription"/>
    <property type="evidence" value="ECO:0007669"/>
    <property type="project" value="InterPro"/>
</dbReference>
<keyword evidence="5 6" id="KW-0539">Nucleus</keyword>
<feature type="DNA-binding region" description="Homeobox" evidence="6">
    <location>
        <begin position="456"/>
        <end position="496"/>
    </location>
</feature>
<feature type="region of interest" description="Disordered" evidence="7">
    <location>
        <begin position="126"/>
        <end position="178"/>
    </location>
</feature>
<keyword evidence="3 6" id="KW-0238">DNA-binding</keyword>
<dbReference type="InterPro" id="IPR008422">
    <property type="entry name" value="KN_HD"/>
</dbReference>
<feature type="compositionally biased region" description="Low complexity" evidence="7">
    <location>
        <begin position="673"/>
        <end position="694"/>
    </location>
</feature>
<proteinExistence type="inferred from homology"/>
<feature type="region of interest" description="Disordered" evidence="7">
    <location>
        <begin position="319"/>
        <end position="361"/>
    </location>
</feature>
<feature type="region of interest" description="Disordered" evidence="7">
    <location>
        <begin position="378"/>
        <end position="437"/>
    </location>
</feature>
<feature type="compositionally biased region" description="Basic and acidic residues" evidence="7">
    <location>
        <begin position="876"/>
        <end position="886"/>
    </location>
</feature>